<reference evidence="3" key="1">
    <citation type="submission" date="2025-08" db="UniProtKB">
        <authorList>
            <consortium name="RefSeq"/>
        </authorList>
    </citation>
    <scope>IDENTIFICATION</scope>
    <source>
        <tissue evidence="3">Muscle</tissue>
    </source>
</reference>
<sequence length="484" mass="49525">MRGLSCVVPGGPRKATQDLGQGTGACRPPPLGLWVGRGLSLWRAESEPSGLRTGPRSAAPLLATPIKASPPAGHTQATPLHARQAFPARPVLTRESPPPAQSRRGGGRQAQSRSSAPAPAPQGPSEPDQRALVEVRKRLLGRLARQHVEAVRRLGEPRSWPVAALQSNPAGVEAGGPQAPAVGSAPGPCALRCPALGAQSPLHTRRPPDKLRMRGPSSQEGGGAAVLGSILFLESAPLQPRDPRKGPWHASPDQQRCPSWLTADALSPGSRHPACSVSPPPAHLPAAAEYRRRCPASPQENSPRRVPDTQSTRVFDAKPLPPPGGTHALIAAPGAPVGAPPPLQAGPPPPPPPPPAASCHAGGSSEVRAACPESESRLLSARLFQDVSTGPPRPEFTPVVAGLESAHPLPARLVGAALGSPAAPEPPTCGFWGLSGMRQPLEVTPGAASLPAPCLGGGGPVLGGHVQCPGCCADPAWLQGTPRA</sequence>
<feature type="region of interest" description="Disordered" evidence="1">
    <location>
        <begin position="195"/>
        <end position="372"/>
    </location>
</feature>
<dbReference type="KEGG" id="pcad:114487442"/>
<dbReference type="GeneID" id="114487442"/>
<feature type="region of interest" description="Disordered" evidence="1">
    <location>
        <begin position="87"/>
        <end position="131"/>
    </location>
</feature>
<gene>
    <name evidence="3" type="primary">LOC114487442</name>
</gene>
<evidence type="ECO:0000256" key="1">
    <source>
        <dbReference type="SAM" id="MobiDB-lite"/>
    </source>
</evidence>
<keyword evidence="2" id="KW-1185">Reference proteome</keyword>
<accession>A0A455BWM9</accession>
<dbReference type="Proteomes" id="UP000248484">
    <property type="component" value="Chromosome 13"/>
</dbReference>
<organism evidence="2 3">
    <name type="scientific">Physeter macrocephalus</name>
    <name type="common">Sperm whale</name>
    <name type="synonym">Physeter catodon</name>
    <dbReference type="NCBI Taxonomy" id="9755"/>
    <lineage>
        <taxon>Eukaryota</taxon>
        <taxon>Metazoa</taxon>
        <taxon>Chordata</taxon>
        <taxon>Craniata</taxon>
        <taxon>Vertebrata</taxon>
        <taxon>Euteleostomi</taxon>
        <taxon>Mammalia</taxon>
        <taxon>Eutheria</taxon>
        <taxon>Laurasiatheria</taxon>
        <taxon>Artiodactyla</taxon>
        <taxon>Whippomorpha</taxon>
        <taxon>Cetacea</taxon>
        <taxon>Odontoceti</taxon>
        <taxon>Physeteridae</taxon>
        <taxon>Physeter</taxon>
    </lineage>
</organism>
<proteinExistence type="predicted"/>
<evidence type="ECO:0000313" key="3">
    <source>
        <dbReference type="RefSeq" id="XP_028353167.1"/>
    </source>
</evidence>
<feature type="region of interest" description="Disordered" evidence="1">
    <location>
        <begin position="1"/>
        <end position="29"/>
    </location>
</feature>
<dbReference type="InParanoid" id="A0A455BWM9"/>
<feature type="compositionally biased region" description="Pro residues" evidence="1">
    <location>
        <begin position="338"/>
        <end position="356"/>
    </location>
</feature>
<dbReference type="RefSeq" id="XP_028353167.1">
    <property type="nucleotide sequence ID" value="XM_028497366.1"/>
</dbReference>
<protein>
    <submittedName>
        <fullName evidence="3">Skin secretory protein xP2-like</fullName>
    </submittedName>
</protein>
<evidence type="ECO:0000313" key="2">
    <source>
        <dbReference type="Proteomes" id="UP000248484"/>
    </source>
</evidence>
<name>A0A455BWM9_PHYMC</name>
<dbReference type="AlphaFoldDB" id="A0A455BWM9"/>